<evidence type="ECO:0000313" key="1">
    <source>
        <dbReference type="EMBL" id="HIH15914.1"/>
    </source>
</evidence>
<gene>
    <name evidence="1" type="ORF">HA252_00730</name>
</gene>
<evidence type="ECO:0000313" key="2">
    <source>
        <dbReference type="Proteomes" id="UP000564964"/>
    </source>
</evidence>
<protein>
    <submittedName>
        <fullName evidence="1">Transcriptional regulator</fullName>
    </submittedName>
</protein>
<dbReference type="AlphaFoldDB" id="A0A7J4JF33"/>
<reference evidence="2" key="1">
    <citation type="journal article" date="2020" name="bioRxiv">
        <title>A rank-normalized archaeal taxonomy based on genome phylogeny resolves widespread incomplete and uneven classifications.</title>
        <authorList>
            <person name="Rinke C."/>
            <person name="Chuvochina M."/>
            <person name="Mussig A.J."/>
            <person name="Chaumeil P.-A."/>
            <person name="Waite D.W."/>
            <person name="Whitman W.B."/>
            <person name="Parks D.H."/>
            <person name="Hugenholtz P."/>
        </authorList>
    </citation>
    <scope>NUCLEOTIDE SEQUENCE [LARGE SCALE GENOMIC DNA]</scope>
</reference>
<proteinExistence type="predicted"/>
<name>A0A7J4JF33_9ARCH</name>
<accession>A0A7J4JF33</accession>
<dbReference type="Proteomes" id="UP000564964">
    <property type="component" value="Unassembled WGS sequence"/>
</dbReference>
<dbReference type="EMBL" id="DUGH01000016">
    <property type="protein sequence ID" value="HIH15914.1"/>
    <property type="molecule type" value="Genomic_DNA"/>
</dbReference>
<comment type="caution">
    <text evidence="1">The sequence shown here is derived from an EMBL/GenBank/DDBJ whole genome shotgun (WGS) entry which is preliminary data.</text>
</comment>
<organism evidence="1 2">
    <name type="scientific">Candidatus Iainarchaeum sp</name>
    <dbReference type="NCBI Taxonomy" id="3101447"/>
    <lineage>
        <taxon>Archaea</taxon>
        <taxon>Candidatus Iainarchaeota</taxon>
        <taxon>Candidatus Iainarchaeia</taxon>
        <taxon>Candidatus Iainarchaeales</taxon>
        <taxon>Candidatus Iainarchaeaceae</taxon>
        <taxon>Candidatus Iainarchaeum</taxon>
    </lineage>
</organism>
<sequence length="95" mass="10846">MHDRMGYITAIDCRFDLFYWRENMVDLSPQEEKIVNAMKDIGAVDESHVKSADQIGDKANLPKGLVTNLLTNLCNKKVIKRLAREKAAGYYVMPQ</sequence>